<feature type="transmembrane region" description="Helical" evidence="1">
    <location>
        <begin position="12"/>
        <end position="32"/>
    </location>
</feature>
<dbReference type="EMBL" id="MH444270">
    <property type="protein sequence ID" value="AXL96510.1"/>
    <property type="molecule type" value="Genomic_DNA"/>
</dbReference>
<gene>
    <name evidence="2" type="primary">wzy</name>
</gene>
<keyword evidence="1" id="KW-0472">Membrane</keyword>
<protein>
    <submittedName>
        <fullName evidence="2">O antigen polymerase</fullName>
    </submittedName>
</protein>
<accession>A0A346CLN6</accession>
<dbReference type="NCBIfam" id="NF033860">
    <property type="entry name" value="Wzy_O6_O28"/>
    <property type="match status" value="1"/>
</dbReference>
<keyword evidence="1" id="KW-0812">Transmembrane</keyword>
<evidence type="ECO:0000313" key="2">
    <source>
        <dbReference type="EMBL" id="AXL96510.1"/>
    </source>
</evidence>
<feature type="transmembrane region" description="Helical" evidence="1">
    <location>
        <begin position="152"/>
        <end position="176"/>
    </location>
</feature>
<organism evidence="2">
    <name type="scientific">Providencia stuartii</name>
    <dbReference type="NCBI Taxonomy" id="588"/>
    <lineage>
        <taxon>Bacteria</taxon>
        <taxon>Pseudomonadati</taxon>
        <taxon>Pseudomonadota</taxon>
        <taxon>Gammaproteobacteria</taxon>
        <taxon>Enterobacterales</taxon>
        <taxon>Morganellaceae</taxon>
        <taxon>Providencia</taxon>
    </lineage>
</organism>
<feature type="transmembrane region" description="Helical" evidence="1">
    <location>
        <begin position="84"/>
        <end position="100"/>
    </location>
</feature>
<reference evidence="2" key="1">
    <citation type="submission" date="2018-06" db="EMBL/GenBank/DDBJ databases">
        <title>Development of a Molecular Serotyping Scheme and a Multiplexed Luminex-Based Array for Providencia.</title>
        <authorList>
            <person name="Du Y."/>
            <person name="Liu B."/>
        </authorList>
    </citation>
    <scope>NUCLEOTIDE SEQUENCE</scope>
</reference>
<name>A0A346CLN6_PROST</name>
<feature type="transmembrane region" description="Helical" evidence="1">
    <location>
        <begin position="320"/>
        <end position="339"/>
    </location>
</feature>
<dbReference type="AlphaFoldDB" id="A0A346CLN6"/>
<feature type="transmembrane region" description="Helical" evidence="1">
    <location>
        <begin position="52"/>
        <end position="72"/>
    </location>
</feature>
<proteinExistence type="predicted"/>
<feature type="transmembrane region" description="Helical" evidence="1">
    <location>
        <begin position="182"/>
        <end position="203"/>
    </location>
</feature>
<evidence type="ECO:0000256" key="1">
    <source>
        <dbReference type="SAM" id="Phobius"/>
    </source>
</evidence>
<sequence length="390" mass="46521">MFKNISPEIKKTIFLIFIFQFLSNTISYIIFLNSGYYYLEREYYKVDIENAIYSYLAFLVFFILLFFSFFSTKKSIRPIEINENLYSLLVLFLQISYFFINLHYETNIAGHPGRKDMPAIISFFFVIFNPDILFLIYLFFTKESKLKKTNIIVYLISMSIRGWMAGILYIFLYYFITKKYKLRTYFIVLIIATLLILSLPFIINAKWYLRSSDTETFINAVFNISDYKNSLVNAIEYLIFRFQHISSVMFITDNLQSINHEIIKPYWAEGNIQLFFERIFNINLQNFNNYVVTDLMGIKGATWNIHVGIESWFIMNPFDLFLYLYIFISIFLINTLSVVRHSRIMQSFILYMIFSRLFVGWNAAYINLILSLLVTTLIFFLIRKNKNNGL</sequence>
<dbReference type="RefSeq" id="WP_154599017.1">
    <property type="nucleotide sequence ID" value="NZ_JBFZSL010000016.1"/>
</dbReference>
<feature type="transmembrane region" description="Helical" evidence="1">
    <location>
        <begin position="359"/>
        <end position="382"/>
    </location>
</feature>
<keyword evidence="1" id="KW-1133">Transmembrane helix</keyword>
<feature type="transmembrane region" description="Helical" evidence="1">
    <location>
        <begin position="120"/>
        <end position="140"/>
    </location>
</feature>